<dbReference type="AlphaFoldDB" id="A0A9D3XJY0"/>
<reference evidence="21" key="1">
    <citation type="submission" date="2021-09" db="EMBL/GenBank/DDBJ databases">
        <title>The genome of Mauremys mutica provides insights into the evolution of semi-aquatic lifestyle.</title>
        <authorList>
            <person name="Gong S."/>
            <person name="Gao Y."/>
        </authorList>
    </citation>
    <scope>NUCLEOTIDE SEQUENCE</scope>
    <source>
        <strain evidence="21">MM-2020</strain>
        <tissue evidence="21">Muscle</tissue>
    </source>
</reference>
<evidence type="ECO:0000256" key="3">
    <source>
        <dbReference type="ARBA" id="ARBA00022448"/>
    </source>
</evidence>
<comment type="caution">
    <text evidence="21">The sequence shown here is derived from an EMBL/GenBank/DDBJ whole genome shotgun (WGS) entry which is preliminary data.</text>
</comment>
<evidence type="ECO:0000256" key="18">
    <source>
        <dbReference type="RuleBase" id="RU369014"/>
    </source>
</evidence>
<evidence type="ECO:0000259" key="20">
    <source>
        <dbReference type="PROSITE" id="PS50103"/>
    </source>
</evidence>
<dbReference type="GO" id="GO:1900153">
    <property type="term" value="P:positive regulation of nuclear-transcribed mRNA catabolic process, deadenylation-dependent decay"/>
    <property type="evidence" value="ECO:0007669"/>
    <property type="project" value="UniProtKB-UniRule"/>
</dbReference>
<feature type="zinc finger region" description="C3H1-type" evidence="17">
    <location>
        <begin position="130"/>
        <end position="158"/>
    </location>
</feature>
<keyword evidence="12" id="KW-0832">Ubl conjugation</keyword>
<evidence type="ECO:0000256" key="15">
    <source>
        <dbReference type="ARBA" id="ARBA00023274"/>
    </source>
</evidence>
<evidence type="ECO:0000256" key="6">
    <source>
        <dbReference type="ARBA" id="ARBA00022723"/>
    </source>
</evidence>
<keyword evidence="8 17" id="KW-0863">Zinc-finger</keyword>
<proteinExistence type="predicted"/>
<dbReference type="PANTHER" id="PTHR12547:SF58">
    <property type="entry name" value="MRNA DECAY ACTIVATOR PROTEIN ZFP36"/>
    <property type="match status" value="1"/>
</dbReference>
<evidence type="ECO:0000256" key="14">
    <source>
        <dbReference type="ARBA" id="ARBA00023242"/>
    </source>
</evidence>
<dbReference type="GO" id="GO:0008270">
    <property type="term" value="F:zinc ion binding"/>
    <property type="evidence" value="ECO:0007669"/>
    <property type="project" value="UniProtKB-KW"/>
</dbReference>
<dbReference type="Proteomes" id="UP000827986">
    <property type="component" value="Unassembled WGS sequence"/>
</dbReference>
<keyword evidence="10 17" id="KW-0862">Zinc</keyword>
<dbReference type="GO" id="GO:0061158">
    <property type="term" value="P:3'-UTR-mediated mRNA destabilization"/>
    <property type="evidence" value="ECO:0007669"/>
    <property type="project" value="UniProtKB-UniRule"/>
</dbReference>
<feature type="domain" description="C3H1-type" evidence="20">
    <location>
        <begin position="130"/>
        <end position="158"/>
    </location>
</feature>
<accession>A0A9D3XJY0</accession>
<dbReference type="FunFam" id="4.10.1000.10:FF:000001">
    <property type="entry name" value="zinc finger CCCH domain-containing protein 15-like"/>
    <property type="match status" value="1"/>
</dbReference>
<dbReference type="EMBL" id="JAHDVG010000469">
    <property type="protein sequence ID" value="KAH1181181.1"/>
    <property type="molecule type" value="Genomic_DNA"/>
</dbReference>
<keyword evidence="3" id="KW-0813">Transport</keyword>
<dbReference type="InterPro" id="IPR045877">
    <property type="entry name" value="ZFP36-like"/>
</dbReference>
<feature type="region of interest" description="Disordered" evidence="19">
    <location>
        <begin position="217"/>
        <end position="250"/>
    </location>
</feature>
<keyword evidence="13" id="KW-0238">DNA-binding</keyword>
<evidence type="ECO:0000256" key="19">
    <source>
        <dbReference type="SAM" id="MobiDB-lite"/>
    </source>
</evidence>
<dbReference type="PANTHER" id="PTHR12547">
    <property type="entry name" value="CCCH ZINC FINGER/TIS11-RELATED"/>
    <property type="match status" value="1"/>
</dbReference>
<evidence type="ECO:0000256" key="1">
    <source>
        <dbReference type="ARBA" id="ARBA00004201"/>
    </source>
</evidence>
<evidence type="ECO:0000256" key="17">
    <source>
        <dbReference type="PROSITE-ProRule" id="PRU00723"/>
    </source>
</evidence>
<dbReference type="InterPro" id="IPR036855">
    <property type="entry name" value="Znf_CCCH_sf"/>
</dbReference>
<feature type="region of interest" description="Disordered" evidence="19">
    <location>
        <begin position="304"/>
        <end position="340"/>
    </location>
</feature>
<evidence type="ECO:0000256" key="4">
    <source>
        <dbReference type="ARBA" id="ARBA00022490"/>
    </source>
</evidence>
<comment type="function">
    <text evidence="18">Zinc-finger RNA-binding protein that destabilizes several cytoplasmic AU-rich element (ARE)-containing mRNA transcripts by promoting their poly(A) tail removal or deadenylation, and hence provide a mechanism for attenuating protein synthesis. Acts as a 3'-untranslated region (UTR) ARE mRNA-binding adapter protein to communicate signaling events to the mRNA decay machinery. Functions by recruiting the CCR4-NOT deadenylase complex and probably other components of the cytoplasmic RNA decay machinery to the bound ARE-containing mRNAs, and hence promotes ARE-mediated mRNA deadenylation and decay processes. Binds to 3'-UTR ARE of numerous mRNAs.</text>
</comment>
<evidence type="ECO:0000313" key="21">
    <source>
        <dbReference type="EMBL" id="KAH1181181.1"/>
    </source>
</evidence>
<evidence type="ECO:0000256" key="2">
    <source>
        <dbReference type="ARBA" id="ARBA00004463"/>
    </source>
</evidence>
<dbReference type="GO" id="GO:0051028">
    <property type="term" value="P:mRNA transport"/>
    <property type="evidence" value="ECO:0007669"/>
    <property type="project" value="UniProtKB-KW"/>
</dbReference>
<dbReference type="SMART" id="SM00356">
    <property type="entry name" value="ZnF_C3H1"/>
    <property type="match status" value="2"/>
</dbReference>
<dbReference type="GO" id="GO:0000932">
    <property type="term" value="C:P-body"/>
    <property type="evidence" value="ECO:0007669"/>
    <property type="project" value="UniProtKB-SubCell"/>
</dbReference>
<dbReference type="Gene3D" id="4.10.1000.10">
    <property type="entry name" value="Zinc finger, CCCH-type"/>
    <property type="match status" value="2"/>
</dbReference>
<evidence type="ECO:0000313" key="22">
    <source>
        <dbReference type="Proteomes" id="UP000827986"/>
    </source>
</evidence>
<comment type="subcellular location">
    <subcellularLocation>
        <location evidence="1">Cytoplasm</location>
        <location evidence="1">P-body</location>
    </subcellularLocation>
    <subcellularLocation>
        <location evidence="2">Cytoplasmic granule</location>
    </subcellularLocation>
    <subcellularLocation>
        <location evidence="18">Nucleus</location>
    </subcellularLocation>
    <subcellularLocation>
        <location evidence="18">Cytoplasm</location>
    </subcellularLocation>
</comment>
<evidence type="ECO:0000256" key="8">
    <source>
        <dbReference type="ARBA" id="ARBA00022771"/>
    </source>
</evidence>
<name>A0A9D3XJY0_9SAUR</name>
<evidence type="ECO:0000256" key="16">
    <source>
        <dbReference type="ARBA" id="ARBA00040871"/>
    </source>
</evidence>
<dbReference type="GO" id="GO:0003677">
    <property type="term" value="F:DNA binding"/>
    <property type="evidence" value="ECO:0007669"/>
    <property type="project" value="UniProtKB-KW"/>
</dbReference>
<evidence type="ECO:0000256" key="11">
    <source>
        <dbReference type="ARBA" id="ARBA00022835"/>
    </source>
</evidence>
<dbReference type="SUPFAM" id="SSF90229">
    <property type="entry name" value="CCCH zinc finger"/>
    <property type="match status" value="2"/>
</dbReference>
<feature type="zinc finger region" description="C3H1-type" evidence="17">
    <location>
        <begin position="168"/>
        <end position="196"/>
    </location>
</feature>
<gene>
    <name evidence="21" type="ORF">KIL84_002115</name>
</gene>
<keyword evidence="9" id="KW-0509">mRNA transport</keyword>
<comment type="subunit">
    <text evidence="18">Associates with the cytoplasmic CCR4-NOT deadenylase complex to trigger ARE-containing mRNA deadenylation and decay processes.</text>
</comment>
<keyword evidence="11" id="KW-0271">Exosome</keyword>
<dbReference type="GO" id="GO:1990904">
    <property type="term" value="C:ribonucleoprotein complex"/>
    <property type="evidence" value="ECO:0007669"/>
    <property type="project" value="UniProtKB-KW"/>
</dbReference>
<dbReference type="PROSITE" id="PS50103">
    <property type="entry name" value="ZF_C3H1"/>
    <property type="match status" value="2"/>
</dbReference>
<keyword evidence="6 17" id="KW-0479">Metal-binding</keyword>
<keyword evidence="5" id="KW-0597">Phosphoprotein</keyword>
<dbReference type="GO" id="GO:0005634">
    <property type="term" value="C:nucleus"/>
    <property type="evidence" value="ECO:0007669"/>
    <property type="project" value="UniProtKB-SubCell"/>
</dbReference>
<keyword evidence="4 18" id="KW-0963">Cytoplasm</keyword>
<evidence type="ECO:0000256" key="5">
    <source>
        <dbReference type="ARBA" id="ARBA00022553"/>
    </source>
</evidence>
<organism evidence="21 22">
    <name type="scientific">Mauremys mutica</name>
    <name type="common">yellowpond turtle</name>
    <dbReference type="NCBI Taxonomy" id="74926"/>
    <lineage>
        <taxon>Eukaryota</taxon>
        <taxon>Metazoa</taxon>
        <taxon>Chordata</taxon>
        <taxon>Craniata</taxon>
        <taxon>Vertebrata</taxon>
        <taxon>Euteleostomi</taxon>
        <taxon>Archelosauria</taxon>
        <taxon>Testudinata</taxon>
        <taxon>Testudines</taxon>
        <taxon>Cryptodira</taxon>
        <taxon>Durocryptodira</taxon>
        <taxon>Testudinoidea</taxon>
        <taxon>Geoemydidae</taxon>
        <taxon>Geoemydinae</taxon>
        <taxon>Mauremys</taxon>
    </lineage>
</organism>
<evidence type="ECO:0000256" key="12">
    <source>
        <dbReference type="ARBA" id="ARBA00022843"/>
    </source>
</evidence>
<dbReference type="Pfam" id="PF00642">
    <property type="entry name" value="zf-CCCH"/>
    <property type="match status" value="2"/>
</dbReference>
<dbReference type="InterPro" id="IPR000571">
    <property type="entry name" value="Znf_CCCH"/>
</dbReference>
<dbReference type="FunFam" id="4.10.1000.10:FF:000002">
    <property type="entry name" value="Zinc finger protein 36, C3H1 type-like 1"/>
    <property type="match status" value="1"/>
</dbReference>
<keyword evidence="15 18" id="KW-0687">Ribonucleoprotein</keyword>
<keyword evidence="7 18" id="KW-0677">Repeat</keyword>
<feature type="domain" description="C3H1-type" evidence="20">
    <location>
        <begin position="168"/>
        <end position="196"/>
    </location>
</feature>
<evidence type="ECO:0000256" key="10">
    <source>
        <dbReference type="ARBA" id="ARBA00022833"/>
    </source>
</evidence>
<evidence type="ECO:0000256" key="7">
    <source>
        <dbReference type="ARBA" id="ARBA00022737"/>
    </source>
</evidence>
<dbReference type="GO" id="GO:0000178">
    <property type="term" value="C:exosome (RNase complex)"/>
    <property type="evidence" value="ECO:0007669"/>
    <property type="project" value="UniProtKB-KW"/>
</dbReference>
<dbReference type="GO" id="GO:0035925">
    <property type="term" value="F:mRNA 3'-UTR AU-rich region binding"/>
    <property type="evidence" value="ECO:0007669"/>
    <property type="project" value="UniProtKB-UniRule"/>
</dbReference>
<protein>
    <recommendedName>
        <fullName evidence="16 18">mRNA decay activator protein ZFP36</fullName>
    </recommendedName>
    <alternativeName>
        <fullName evidence="18">Zinc finger protein 36</fullName>
    </alternativeName>
</protein>
<sequence>MCVQSCRCAELSRFTYGHAMTCSSLISRFAMSSMVDVKTLYENLLNLNLSEARDASAGSEPLGGDSHVWPLRTVWSPSTEQTRSLPEPAAPRPSFRTDRSLSLIEGRALPPPPPGFPPLQPPPSPALSARYKTELCRTYSETGRCRYGAKCQFAHGAGELRSLSRHPKYKTELCHKFYLHGECPYGSRCHFVHYPEERGLAASPQLLRQSLSYTGVPAARQGSPPPGISDPASFTRAPSISPPPASDLLSPPFARLNSEPVPRMATLGEALASSAPSGRCTCRCGGNGRLGTFESPRDYYAAAPGTPIASGLPRTPSSNSLSDQDCYSSSGSLSGSESPVFEMLPTSGTWSGTRRLPIFNRISVSESGEVLE</sequence>
<keyword evidence="14 18" id="KW-0539">Nucleus</keyword>
<feature type="compositionally biased region" description="Low complexity" evidence="19">
    <location>
        <begin position="317"/>
        <end position="338"/>
    </location>
</feature>
<keyword evidence="22" id="KW-1185">Reference proteome</keyword>
<evidence type="ECO:0000256" key="9">
    <source>
        <dbReference type="ARBA" id="ARBA00022816"/>
    </source>
</evidence>
<evidence type="ECO:0000256" key="13">
    <source>
        <dbReference type="ARBA" id="ARBA00023125"/>
    </source>
</evidence>